<feature type="domain" description="U-box" evidence="6">
    <location>
        <begin position="1"/>
        <end position="62"/>
    </location>
</feature>
<evidence type="ECO:0000256" key="2">
    <source>
        <dbReference type="ARBA" id="ARBA00004906"/>
    </source>
</evidence>
<dbReference type="Pfam" id="PF04564">
    <property type="entry name" value="U-box"/>
    <property type="match status" value="1"/>
</dbReference>
<dbReference type="AlphaFoldDB" id="A0A9Q1A336"/>
<comment type="catalytic activity">
    <reaction evidence="1 5">
        <text>S-ubiquitinyl-[E2 ubiquitin-conjugating enzyme]-L-cysteine + [acceptor protein]-L-lysine = [E2 ubiquitin-conjugating enzyme]-L-cysteine + N(6)-ubiquitinyl-[acceptor protein]-L-lysine.</text>
        <dbReference type="EC" id="2.3.2.27"/>
    </reaction>
</comment>
<dbReference type="SUPFAM" id="SSF48371">
    <property type="entry name" value="ARM repeat"/>
    <property type="match status" value="1"/>
</dbReference>
<dbReference type="GO" id="GO:0061630">
    <property type="term" value="F:ubiquitin protein ligase activity"/>
    <property type="evidence" value="ECO:0007669"/>
    <property type="project" value="UniProtKB-UniRule"/>
</dbReference>
<dbReference type="EMBL" id="JAPFFK010000007">
    <property type="protein sequence ID" value="KAJ6756147.1"/>
    <property type="molecule type" value="Genomic_DNA"/>
</dbReference>
<dbReference type="SUPFAM" id="SSF57850">
    <property type="entry name" value="RING/U-box"/>
    <property type="match status" value="1"/>
</dbReference>
<protein>
    <recommendedName>
        <fullName evidence="5 6">U-box domain-containing protein</fullName>
        <ecNumber evidence="5">2.3.2.27</ecNumber>
    </recommendedName>
    <alternativeName>
        <fullName evidence="5">RING-type E3 ubiquitin transferase PUB</fullName>
    </alternativeName>
</protein>
<comment type="pathway">
    <text evidence="2 5">Protein modification; protein ubiquitination.</text>
</comment>
<comment type="function">
    <text evidence="5">Functions as an E3 ubiquitin ligase.</text>
</comment>
<dbReference type="EC" id="2.3.2.27" evidence="5"/>
<organism evidence="7 8">
    <name type="scientific">Salix purpurea</name>
    <name type="common">Purple osier willow</name>
    <dbReference type="NCBI Taxonomy" id="77065"/>
    <lineage>
        <taxon>Eukaryota</taxon>
        <taxon>Viridiplantae</taxon>
        <taxon>Streptophyta</taxon>
        <taxon>Embryophyta</taxon>
        <taxon>Tracheophyta</taxon>
        <taxon>Spermatophyta</taxon>
        <taxon>Magnoliopsida</taxon>
        <taxon>eudicotyledons</taxon>
        <taxon>Gunneridae</taxon>
        <taxon>Pentapetalae</taxon>
        <taxon>rosids</taxon>
        <taxon>fabids</taxon>
        <taxon>Malpighiales</taxon>
        <taxon>Salicaceae</taxon>
        <taxon>Saliceae</taxon>
        <taxon>Salix</taxon>
    </lineage>
</organism>
<evidence type="ECO:0000256" key="4">
    <source>
        <dbReference type="ARBA" id="ARBA00022786"/>
    </source>
</evidence>
<reference evidence="7" key="2">
    <citation type="journal article" date="2023" name="Int. J. Mol. Sci.">
        <title>De Novo Assembly and Annotation of 11 Diverse Shrub Willow (Salix) Genomes Reveals Novel Gene Organization in Sex-Linked Regions.</title>
        <authorList>
            <person name="Hyden B."/>
            <person name="Feng K."/>
            <person name="Yates T.B."/>
            <person name="Jawdy S."/>
            <person name="Cereghino C."/>
            <person name="Smart L.B."/>
            <person name="Muchero W."/>
        </authorList>
    </citation>
    <scope>NUCLEOTIDE SEQUENCE</scope>
    <source>
        <tissue evidence="7">Shoot tip</tissue>
    </source>
</reference>
<evidence type="ECO:0000256" key="1">
    <source>
        <dbReference type="ARBA" id="ARBA00000900"/>
    </source>
</evidence>
<keyword evidence="4 5" id="KW-0833">Ubl conjugation pathway</keyword>
<dbReference type="InterPro" id="IPR013083">
    <property type="entry name" value="Znf_RING/FYVE/PHD"/>
</dbReference>
<dbReference type="Gene3D" id="3.30.40.10">
    <property type="entry name" value="Zinc/RING finger domain, C3HC4 (zinc finger)"/>
    <property type="match status" value="1"/>
</dbReference>
<dbReference type="Proteomes" id="UP001151532">
    <property type="component" value="Chromosome 16"/>
</dbReference>
<reference evidence="7" key="1">
    <citation type="submission" date="2022-11" db="EMBL/GenBank/DDBJ databases">
        <authorList>
            <person name="Hyden B.L."/>
            <person name="Feng K."/>
            <person name="Yates T."/>
            <person name="Jawdy S."/>
            <person name="Smart L.B."/>
            <person name="Muchero W."/>
        </authorList>
    </citation>
    <scope>NUCLEOTIDE SEQUENCE</scope>
    <source>
        <tissue evidence="7">Shoot tip</tissue>
    </source>
</reference>
<accession>A0A9Q1A336</accession>
<dbReference type="PROSITE" id="PS51698">
    <property type="entry name" value="U_BOX"/>
    <property type="match status" value="1"/>
</dbReference>
<dbReference type="PANTHER" id="PTHR22849:SF132">
    <property type="entry name" value="E3 UBIQUITIN-PROTEIN LIGASE PUB23"/>
    <property type="match status" value="1"/>
</dbReference>
<evidence type="ECO:0000259" key="6">
    <source>
        <dbReference type="PROSITE" id="PS51698"/>
    </source>
</evidence>
<gene>
    <name evidence="7" type="ORF">OIU79_028537</name>
</gene>
<evidence type="ECO:0000256" key="3">
    <source>
        <dbReference type="ARBA" id="ARBA00022679"/>
    </source>
</evidence>
<comment type="caution">
    <text evidence="7">The sequence shown here is derived from an EMBL/GenBank/DDBJ whole genome shotgun (WGS) entry which is preliminary data.</text>
</comment>
<dbReference type="InterPro" id="IPR058678">
    <property type="entry name" value="ARM_PUB"/>
</dbReference>
<keyword evidence="8" id="KW-1185">Reference proteome</keyword>
<dbReference type="InterPro" id="IPR016024">
    <property type="entry name" value="ARM-type_fold"/>
</dbReference>
<dbReference type="GO" id="GO:0016567">
    <property type="term" value="P:protein ubiquitination"/>
    <property type="evidence" value="ECO:0007669"/>
    <property type="project" value="UniProtKB-UniRule"/>
</dbReference>
<dbReference type="OrthoDB" id="10064100at2759"/>
<dbReference type="InterPro" id="IPR011989">
    <property type="entry name" value="ARM-like"/>
</dbReference>
<dbReference type="InterPro" id="IPR003613">
    <property type="entry name" value="Ubox_domain"/>
</dbReference>
<dbReference type="Gene3D" id="1.25.10.10">
    <property type="entry name" value="Leucine-rich Repeat Variant"/>
    <property type="match status" value="1"/>
</dbReference>
<evidence type="ECO:0000313" key="7">
    <source>
        <dbReference type="EMBL" id="KAJ6756147.1"/>
    </source>
</evidence>
<dbReference type="PANTHER" id="PTHR22849">
    <property type="entry name" value="WDSAM1 PROTEIN"/>
    <property type="match status" value="1"/>
</dbReference>
<keyword evidence="3 5" id="KW-0808">Transferase</keyword>
<dbReference type="Pfam" id="PF25598">
    <property type="entry name" value="ARM_PUB"/>
    <property type="match status" value="1"/>
</dbReference>
<sequence>MKDPVTVPTGITYDRESIEKWLFSGKNDTCPATKQLISGCELTPNHTLRRLIQSWCTLNASYGIERIPTPRPPISKAQVAKLLNDAKSPEQQVNCLRKLRSIANENETNKRCMEAAGAVDFLVSMLNNFHSLSFEVTSDDGFEITKPSDEALSILYGLQISESGPKESCYGKKR</sequence>
<evidence type="ECO:0000313" key="8">
    <source>
        <dbReference type="Proteomes" id="UP001151532"/>
    </source>
</evidence>
<proteinExistence type="predicted"/>
<evidence type="ECO:0000256" key="5">
    <source>
        <dbReference type="RuleBase" id="RU369093"/>
    </source>
</evidence>
<dbReference type="InterPro" id="IPR045185">
    <property type="entry name" value="PUB22/23/24-like"/>
</dbReference>
<dbReference type="SMART" id="SM00504">
    <property type="entry name" value="Ubox"/>
    <property type="match status" value="1"/>
</dbReference>
<name>A0A9Q1A336_SALPP</name>